<evidence type="ECO:0000256" key="4">
    <source>
        <dbReference type="ARBA" id="ARBA00022679"/>
    </source>
</evidence>
<evidence type="ECO:0000256" key="6">
    <source>
        <dbReference type="ARBA" id="ARBA00022777"/>
    </source>
</evidence>
<keyword evidence="3 8" id="KW-0762">Sugar transport</keyword>
<evidence type="ECO:0000256" key="5">
    <source>
        <dbReference type="ARBA" id="ARBA00022683"/>
    </source>
</evidence>
<keyword evidence="2" id="KW-0813">Transport</keyword>
<comment type="caution">
    <text evidence="8">The sequence shown here is derived from an EMBL/GenBank/DDBJ whole genome shotgun (WGS) entry which is preliminary data.</text>
</comment>
<keyword evidence="5" id="KW-0598">Phosphotransferase system</keyword>
<evidence type="ECO:0000256" key="2">
    <source>
        <dbReference type="ARBA" id="ARBA00022448"/>
    </source>
</evidence>
<evidence type="ECO:0000259" key="7">
    <source>
        <dbReference type="PROSITE" id="PS51093"/>
    </source>
</evidence>
<keyword evidence="9" id="KW-1185">Reference proteome</keyword>
<dbReference type="NCBIfam" id="TIGR00830">
    <property type="entry name" value="PTBA"/>
    <property type="match status" value="1"/>
</dbReference>
<dbReference type="SUPFAM" id="SSF51261">
    <property type="entry name" value="Duplicated hybrid motif"/>
    <property type="match status" value="1"/>
</dbReference>
<dbReference type="EMBL" id="JBHTOP010000026">
    <property type="protein sequence ID" value="MFD1672356.1"/>
    <property type="molecule type" value="Genomic_DNA"/>
</dbReference>
<dbReference type="RefSeq" id="WP_125712303.1">
    <property type="nucleotide sequence ID" value="NZ_JBHTOP010000026.1"/>
</dbReference>
<protein>
    <submittedName>
        <fullName evidence="8">PTS glucose transporter subunit IIA</fullName>
    </submittedName>
</protein>
<dbReference type="Gene3D" id="2.70.70.10">
    <property type="entry name" value="Glucose Permease (Domain IIA)"/>
    <property type="match status" value="1"/>
</dbReference>
<gene>
    <name evidence="8" type="ORF">ACFQ5M_09625</name>
</gene>
<comment type="subcellular location">
    <subcellularLocation>
        <location evidence="1">Cytoplasm</location>
    </subcellularLocation>
</comment>
<dbReference type="PROSITE" id="PS51093">
    <property type="entry name" value="PTS_EIIA_TYPE_1"/>
    <property type="match status" value="1"/>
</dbReference>
<dbReference type="InterPro" id="IPR011055">
    <property type="entry name" value="Dup_hybrid_motif"/>
</dbReference>
<keyword evidence="6" id="KW-0418">Kinase</keyword>
<evidence type="ECO:0000256" key="3">
    <source>
        <dbReference type="ARBA" id="ARBA00022597"/>
    </source>
</evidence>
<dbReference type="InterPro" id="IPR001127">
    <property type="entry name" value="PTS_EIIA_1_perm"/>
</dbReference>
<sequence length="163" mass="17149">MFKLFSKKAPVVDNQVYAPANGEIINLEAVSDKVFASKAMGEGFGTKPSDNQIVAPFSGTIMMVASTKHAVGIKTVSGLEILIHMGVDTVDLKGTPFEIFVKVGDEVKGGQPIAEMALDQVEAAGLDTVVMTVVTNTNDKLEALQVNPGQVTRGDVVGNVTTK</sequence>
<organism evidence="8 9">
    <name type="scientific">Agrilactobacillus yilanensis</name>
    <dbReference type="NCBI Taxonomy" id="2485997"/>
    <lineage>
        <taxon>Bacteria</taxon>
        <taxon>Bacillati</taxon>
        <taxon>Bacillota</taxon>
        <taxon>Bacilli</taxon>
        <taxon>Lactobacillales</taxon>
        <taxon>Lactobacillaceae</taxon>
        <taxon>Agrilactobacillus</taxon>
    </lineage>
</organism>
<dbReference type="Pfam" id="PF00358">
    <property type="entry name" value="PTS_EIIA_1"/>
    <property type="match status" value="1"/>
</dbReference>
<dbReference type="InterPro" id="IPR050890">
    <property type="entry name" value="PTS_EIIA_component"/>
</dbReference>
<evidence type="ECO:0000256" key="1">
    <source>
        <dbReference type="ARBA" id="ARBA00004496"/>
    </source>
</evidence>
<name>A0ABW4J7Q8_9LACO</name>
<dbReference type="Proteomes" id="UP001597267">
    <property type="component" value="Unassembled WGS sequence"/>
</dbReference>
<reference evidence="9" key="1">
    <citation type="journal article" date="2019" name="Int. J. Syst. Evol. Microbiol.">
        <title>The Global Catalogue of Microorganisms (GCM) 10K type strain sequencing project: providing services to taxonomists for standard genome sequencing and annotation.</title>
        <authorList>
            <consortium name="The Broad Institute Genomics Platform"/>
            <consortium name="The Broad Institute Genome Sequencing Center for Infectious Disease"/>
            <person name="Wu L."/>
            <person name="Ma J."/>
        </authorList>
    </citation>
    <scope>NUCLEOTIDE SEQUENCE [LARGE SCALE GENOMIC DNA]</scope>
    <source>
        <strain evidence="9">CCM 8896</strain>
    </source>
</reference>
<accession>A0ABW4J7Q8</accession>
<evidence type="ECO:0000313" key="8">
    <source>
        <dbReference type="EMBL" id="MFD1672356.1"/>
    </source>
</evidence>
<feature type="domain" description="PTS EIIA type-1" evidence="7">
    <location>
        <begin position="32"/>
        <end position="136"/>
    </location>
</feature>
<evidence type="ECO:0000313" key="9">
    <source>
        <dbReference type="Proteomes" id="UP001597267"/>
    </source>
</evidence>
<proteinExistence type="predicted"/>
<dbReference type="PROSITE" id="PS00371">
    <property type="entry name" value="PTS_EIIA_TYPE_1_HIS"/>
    <property type="match status" value="1"/>
</dbReference>
<dbReference type="PANTHER" id="PTHR45008:SF1">
    <property type="entry name" value="PTS SYSTEM GLUCOSE-SPECIFIC EIIA COMPONENT"/>
    <property type="match status" value="1"/>
</dbReference>
<dbReference type="PANTHER" id="PTHR45008">
    <property type="entry name" value="PTS SYSTEM GLUCOSE-SPECIFIC EIIA COMPONENT"/>
    <property type="match status" value="1"/>
</dbReference>
<keyword evidence="4" id="KW-0808">Transferase</keyword>